<reference evidence="1" key="1">
    <citation type="journal article" date="2023" name="Mol. Phylogenet. Evol.">
        <title>Genome-scale phylogeny and comparative genomics of the fungal order Sordariales.</title>
        <authorList>
            <person name="Hensen N."/>
            <person name="Bonometti L."/>
            <person name="Westerberg I."/>
            <person name="Brannstrom I.O."/>
            <person name="Guillou S."/>
            <person name="Cros-Aarteil S."/>
            <person name="Calhoun S."/>
            <person name="Haridas S."/>
            <person name="Kuo A."/>
            <person name="Mondo S."/>
            <person name="Pangilinan J."/>
            <person name="Riley R."/>
            <person name="LaButti K."/>
            <person name="Andreopoulos B."/>
            <person name="Lipzen A."/>
            <person name="Chen C."/>
            <person name="Yan M."/>
            <person name="Daum C."/>
            <person name="Ng V."/>
            <person name="Clum A."/>
            <person name="Steindorff A."/>
            <person name="Ohm R.A."/>
            <person name="Martin F."/>
            <person name="Silar P."/>
            <person name="Natvig D.O."/>
            <person name="Lalanne C."/>
            <person name="Gautier V."/>
            <person name="Ament-Velasquez S.L."/>
            <person name="Kruys A."/>
            <person name="Hutchinson M.I."/>
            <person name="Powell A.J."/>
            <person name="Barry K."/>
            <person name="Miller A.N."/>
            <person name="Grigoriev I.V."/>
            <person name="Debuchy R."/>
            <person name="Gladieux P."/>
            <person name="Hiltunen Thoren M."/>
            <person name="Johannesson H."/>
        </authorList>
    </citation>
    <scope>NUCLEOTIDE SEQUENCE</scope>
    <source>
        <strain evidence="1">CBS 990.96</strain>
    </source>
</reference>
<accession>A0AAN7GXD1</accession>
<feature type="non-terminal residue" evidence="1">
    <location>
        <position position="75"/>
    </location>
</feature>
<dbReference type="EMBL" id="MU865345">
    <property type="protein sequence ID" value="KAK4226592.1"/>
    <property type="molecule type" value="Genomic_DNA"/>
</dbReference>
<evidence type="ECO:0000313" key="2">
    <source>
        <dbReference type="Proteomes" id="UP001301958"/>
    </source>
</evidence>
<proteinExistence type="predicted"/>
<evidence type="ECO:0000313" key="1">
    <source>
        <dbReference type="EMBL" id="KAK4226592.1"/>
    </source>
</evidence>
<gene>
    <name evidence="1" type="ORF">QBC38DRAFT_480162</name>
</gene>
<keyword evidence="2" id="KW-1185">Reference proteome</keyword>
<name>A0AAN7GXD1_9PEZI</name>
<comment type="caution">
    <text evidence="1">The sequence shown here is derived from an EMBL/GenBank/DDBJ whole genome shotgun (WGS) entry which is preliminary data.</text>
</comment>
<dbReference type="Proteomes" id="UP001301958">
    <property type="component" value="Unassembled WGS sequence"/>
</dbReference>
<dbReference type="AlphaFoldDB" id="A0AAN7GXD1"/>
<protein>
    <submittedName>
        <fullName evidence="1">Uncharacterized protein</fullName>
    </submittedName>
</protein>
<organism evidence="1 2">
    <name type="scientific">Podospora fimiseda</name>
    <dbReference type="NCBI Taxonomy" id="252190"/>
    <lineage>
        <taxon>Eukaryota</taxon>
        <taxon>Fungi</taxon>
        <taxon>Dikarya</taxon>
        <taxon>Ascomycota</taxon>
        <taxon>Pezizomycotina</taxon>
        <taxon>Sordariomycetes</taxon>
        <taxon>Sordariomycetidae</taxon>
        <taxon>Sordariales</taxon>
        <taxon>Podosporaceae</taxon>
        <taxon>Podospora</taxon>
    </lineage>
</organism>
<reference evidence="1" key="2">
    <citation type="submission" date="2023-05" db="EMBL/GenBank/DDBJ databases">
        <authorList>
            <consortium name="Lawrence Berkeley National Laboratory"/>
            <person name="Steindorff A."/>
            <person name="Hensen N."/>
            <person name="Bonometti L."/>
            <person name="Westerberg I."/>
            <person name="Brannstrom I.O."/>
            <person name="Guillou S."/>
            <person name="Cros-Aarteil S."/>
            <person name="Calhoun S."/>
            <person name="Haridas S."/>
            <person name="Kuo A."/>
            <person name="Mondo S."/>
            <person name="Pangilinan J."/>
            <person name="Riley R."/>
            <person name="Labutti K."/>
            <person name="Andreopoulos B."/>
            <person name="Lipzen A."/>
            <person name="Chen C."/>
            <person name="Yanf M."/>
            <person name="Daum C."/>
            <person name="Ng V."/>
            <person name="Clum A."/>
            <person name="Ohm R."/>
            <person name="Martin F."/>
            <person name="Silar P."/>
            <person name="Natvig D."/>
            <person name="Lalanne C."/>
            <person name="Gautier V."/>
            <person name="Ament-Velasquez S.L."/>
            <person name="Kruys A."/>
            <person name="Hutchinson M.I."/>
            <person name="Powell A.J."/>
            <person name="Barry K."/>
            <person name="Miller A.N."/>
            <person name="Grigoriev I.V."/>
            <person name="Debuchy R."/>
            <person name="Gladieux P."/>
            <person name="Thoren M.H."/>
            <person name="Johannesson H."/>
        </authorList>
    </citation>
    <scope>NUCLEOTIDE SEQUENCE</scope>
    <source>
        <strain evidence="1">CBS 990.96</strain>
    </source>
</reference>
<sequence length="75" mass="8134">MIHMTCLLGLGTVTDARNALATIHGCVKDLVSGWKQRGHFLPFRAAPTADGLEVWIQRRGILLTTRTCATSLGTL</sequence>